<dbReference type="GO" id="GO:0005634">
    <property type="term" value="C:nucleus"/>
    <property type="evidence" value="ECO:0007669"/>
    <property type="project" value="UniProtKB-SubCell"/>
</dbReference>
<feature type="region of interest" description="Disordered" evidence="6">
    <location>
        <begin position="114"/>
        <end position="151"/>
    </location>
</feature>
<dbReference type="GO" id="GO:0003677">
    <property type="term" value="F:DNA binding"/>
    <property type="evidence" value="ECO:0007669"/>
    <property type="project" value="UniProtKB-KW"/>
</dbReference>
<dbReference type="AlphaFoldDB" id="A0A5J9WTB1"/>
<dbReference type="InterPro" id="IPR036955">
    <property type="entry name" value="AP2/ERF_dom_sf"/>
</dbReference>
<feature type="non-terminal residue" evidence="8">
    <location>
        <position position="1"/>
    </location>
</feature>
<reference evidence="8 9" key="1">
    <citation type="journal article" date="2019" name="Sci. Rep.">
        <title>A high-quality genome of Eragrostis curvula grass provides insights into Poaceae evolution and supports new strategies to enhance forage quality.</title>
        <authorList>
            <person name="Carballo J."/>
            <person name="Santos B.A.C.M."/>
            <person name="Zappacosta D."/>
            <person name="Garbus I."/>
            <person name="Selva J.P."/>
            <person name="Gallo C.A."/>
            <person name="Diaz A."/>
            <person name="Albertini E."/>
            <person name="Caccamo M."/>
            <person name="Echenique V."/>
        </authorList>
    </citation>
    <scope>NUCLEOTIDE SEQUENCE [LARGE SCALE GENOMIC DNA]</scope>
    <source>
        <strain evidence="9">cv. Victoria</strain>
        <tissue evidence="8">Leaf</tissue>
    </source>
</reference>
<dbReference type="PRINTS" id="PR00367">
    <property type="entry name" value="ETHRSPELEMNT"/>
</dbReference>
<dbReference type="Gene3D" id="3.30.730.10">
    <property type="entry name" value="AP2/ERF domain"/>
    <property type="match status" value="1"/>
</dbReference>
<comment type="caution">
    <text evidence="8">The sequence shown here is derived from an EMBL/GenBank/DDBJ whole genome shotgun (WGS) entry which is preliminary data.</text>
</comment>
<evidence type="ECO:0000256" key="6">
    <source>
        <dbReference type="SAM" id="MobiDB-lite"/>
    </source>
</evidence>
<dbReference type="PROSITE" id="PS51032">
    <property type="entry name" value="AP2_ERF"/>
    <property type="match status" value="1"/>
</dbReference>
<keyword evidence="5" id="KW-0539">Nucleus</keyword>
<dbReference type="InterPro" id="IPR001471">
    <property type="entry name" value="AP2/ERF_dom"/>
</dbReference>
<dbReference type="PANTHER" id="PTHR31194:SF189">
    <property type="entry name" value="AP2_ERF DOMAIN-CONTAINING PROTEIN"/>
    <property type="match status" value="1"/>
</dbReference>
<dbReference type="GO" id="GO:0003700">
    <property type="term" value="F:DNA-binding transcription factor activity"/>
    <property type="evidence" value="ECO:0007669"/>
    <property type="project" value="InterPro"/>
</dbReference>
<dbReference type="SMART" id="SM00380">
    <property type="entry name" value="AP2"/>
    <property type="match status" value="1"/>
</dbReference>
<dbReference type="Proteomes" id="UP000324897">
    <property type="component" value="Chromosome 6"/>
</dbReference>
<keyword evidence="2" id="KW-0805">Transcription regulation</keyword>
<dbReference type="EMBL" id="RWGY01000002">
    <property type="protein sequence ID" value="TVU51095.1"/>
    <property type="molecule type" value="Genomic_DNA"/>
</dbReference>
<dbReference type="InterPro" id="IPR050913">
    <property type="entry name" value="AP2/ERF_ERF"/>
</dbReference>
<protein>
    <recommendedName>
        <fullName evidence="7">AP2/ERF domain-containing protein</fullName>
    </recommendedName>
</protein>
<evidence type="ECO:0000313" key="8">
    <source>
        <dbReference type="EMBL" id="TVU51095.1"/>
    </source>
</evidence>
<evidence type="ECO:0000256" key="4">
    <source>
        <dbReference type="ARBA" id="ARBA00023163"/>
    </source>
</evidence>
<organism evidence="8 9">
    <name type="scientific">Eragrostis curvula</name>
    <name type="common">weeping love grass</name>
    <dbReference type="NCBI Taxonomy" id="38414"/>
    <lineage>
        <taxon>Eukaryota</taxon>
        <taxon>Viridiplantae</taxon>
        <taxon>Streptophyta</taxon>
        <taxon>Embryophyta</taxon>
        <taxon>Tracheophyta</taxon>
        <taxon>Spermatophyta</taxon>
        <taxon>Magnoliopsida</taxon>
        <taxon>Liliopsida</taxon>
        <taxon>Poales</taxon>
        <taxon>Poaceae</taxon>
        <taxon>PACMAD clade</taxon>
        <taxon>Chloridoideae</taxon>
        <taxon>Eragrostideae</taxon>
        <taxon>Eragrostidinae</taxon>
        <taxon>Eragrostis</taxon>
    </lineage>
</organism>
<evidence type="ECO:0000259" key="7">
    <source>
        <dbReference type="PROSITE" id="PS51032"/>
    </source>
</evidence>
<evidence type="ECO:0000256" key="3">
    <source>
        <dbReference type="ARBA" id="ARBA00023125"/>
    </source>
</evidence>
<gene>
    <name evidence="8" type="ORF">EJB05_02502</name>
</gene>
<keyword evidence="9" id="KW-1185">Reference proteome</keyword>
<proteinExistence type="predicted"/>
<accession>A0A5J9WTB1</accession>
<dbReference type="PANTHER" id="PTHR31194">
    <property type="entry name" value="SHN SHINE , DNA BINDING / TRANSCRIPTION FACTOR"/>
    <property type="match status" value="1"/>
</dbReference>
<evidence type="ECO:0000256" key="1">
    <source>
        <dbReference type="ARBA" id="ARBA00004123"/>
    </source>
</evidence>
<keyword evidence="4" id="KW-0804">Transcription</keyword>
<name>A0A5J9WTB1_9POAL</name>
<keyword evidence="3" id="KW-0238">DNA-binding</keyword>
<evidence type="ECO:0000313" key="9">
    <source>
        <dbReference type="Proteomes" id="UP000324897"/>
    </source>
</evidence>
<evidence type="ECO:0000256" key="2">
    <source>
        <dbReference type="ARBA" id="ARBA00023015"/>
    </source>
</evidence>
<feature type="domain" description="AP2/ERF" evidence="7">
    <location>
        <begin position="30"/>
        <end position="86"/>
    </location>
</feature>
<dbReference type="SUPFAM" id="SSF54171">
    <property type="entry name" value="DNA-binding domain"/>
    <property type="match status" value="1"/>
</dbReference>
<sequence>MEALGLRKLAKKAAAAVVAANGGTPPPPQNYEGVRLRPWGEWCAEIRDSPTTIVWLGDYDNAVEAACAYDAAARILRPDDARTNFPEPEEVNKEERAAVVLAYFAVAKRRRAEDARLKTETAEAGGASSSKPSPAAAAPSPHAPAPPLNLHFPNAIATPPSFVFHHVAANATYNPDKPATVSVFYTYEP</sequence>
<feature type="compositionally biased region" description="Low complexity" evidence="6">
    <location>
        <begin position="127"/>
        <end position="140"/>
    </location>
</feature>
<dbReference type="InterPro" id="IPR016177">
    <property type="entry name" value="DNA-bd_dom_sf"/>
</dbReference>
<dbReference type="OrthoDB" id="1226293at2759"/>
<dbReference type="Gramene" id="TVU51095">
    <property type="protein sequence ID" value="TVU51095"/>
    <property type="gene ID" value="EJB05_02502"/>
</dbReference>
<evidence type="ECO:0000256" key="5">
    <source>
        <dbReference type="ARBA" id="ARBA00023242"/>
    </source>
</evidence>
<comment type="subcellular location">
    <subcellularLocation>
        <location evidence="1">Nucleus</location>
    </subcellularLocation>
</comment>